<dbReference type="FunFam" id="3.40.50.300:FF:000016">
    <property type="entry name" value="Oligopeptide ABC transporter ATP-binding component"/>
    <property type="match status" value="1"/>
</dbReference>
<proteinExistence type="predicted"/>
<accession>A0A2H1FD16</accession>
<dbReference type="GO" id="GO:0005524">
    <property type="term" value="F:ATP binding"/>
    <property type="evidence" value="ECO:0007669"/>
    <property type="project" value="UniProtKB-KW"/>
</dbReference>
<dbReference type="InterPro" id="IPR003593">
    <property type="entry name" value="AAA+_ATPase"/>
</dbReference>
<evidence type="ECO:0000313" key="6">
    <source>
        <dbReference type="Proteomes" id="UP000230607"/>
    </source>
</evidence>
<dbReference type="Proteomes" id="UP000230607">
    <property type="component" value="Chromosome 1"/>
</dbReference>
<keyword evidence="2" id="KW-0547">Nucleotide-binding</keyword>
<name>A0A2H1FD16_9ARCH</name>
<dbReference type="NCBIfam" id="TIGR01727">
    <property type="entry name" value="oligo_HPY"/>
    <property type="match status" value="1"/>
</dbReference>
<dbReference type="GO" id="GO:0015833">
    <property type="term" value="P:peptide transport"/>
    <property type="evidence" value="ECO:0007669"/>
    <property type="project" value="InterPro"/>
</dbReference>
<dbReference type="PANTHER" id="PTHR43067">
    <property type="entry name" value="OLIGOPEPTIDE/DIPEPTIDE ABC TRANSPORTER, ATPASE SUBUNIT"/>
    <property type="match status" value="1"/>
</dbReference>
<dbReference type="PROSITE" id="PS50893">
    <property type="entry name" value="ABC_TRANSPORTER_2"/>
    <property type="match status" value="1"/>
</dbReference>
<keyword evidence="1" id="KW-0813">Transport</keyword>
<keyword evidence="3 5" id="KW-0067">ATP-binding</keyword>
<dbReference type="Pfam" id="PF00005">
    <property type="entry name" value="ABC_tran"/>
    <property type="match status" value="1"/>
</dbReference>
<dbReference type="SMART" id="SM00382">
    <property type="entry name" value="AAA"/>
    <property type="match status" value="1"/>
</dbReference>
<dbReference type="GO" id="GO:0016887">
    <property type="term" value="F:ATP hydrolysis activity"/>
    <property type="evidence" value="ECO:0007669"/>
    <property type="project" value="InterPro"/>
</dbReference>
<dbReference type="InterPro" id="IPR003439">
    <property type="entry name" value="ABC_transporter-like_ATP-bd"/>
</dbReference>
<evidence type="ECO:0000256" key="2">
    <source>
        <dbReference type="ARBA" id="ARBA00022741"/>
    </source>
</evidence>
<dbReference type="InterPro" id="IPR017871">
    <property type="entry name" value="ABC_transporter-like_CS"/>
</dbReference>
<reference evidence="6" key="1">
    <citation type="submission" date="2017-03" db="EMBL/GenBank/DDBJ databases">
        <authorList>
            <person name="Herbold C."/>
        </authorList>
    </citation>
    <scope>NUCLEOTIDE SEQUENCE [LARGE SCALE GENOMIC DNA]</scope>
</reference>
<dbReference type="EMBL" id="LT841358">
    <property type="protein sequence ID" value="SMH70658.1"/>
    <property type="molecule type" value="Genomic_DNA"/>
</dbReference>
<dbReference type="Pfam" id="PF08352">
    <property type="entry name" value="oligo_HPY"/>
    <property type="match status" value="1"/>
</dbReference>
<dbReference type="PROSITE" id="PS00211">
    <property type="entry name" value="ABC_TRANSPORTER_1"/>
    <property type="match status" value="1"/>
</dbReference>
<keyword evidence="6" id="KW-1185">Reference proteome</keyword>
<dbReference type="AlphaFoldDB" id="A0A2H1FD16"/>
<evidence type="ECO:0000259" key="4">
    <source>
        <dbReference type="PROSITE" id="PS50893"/>
    </source>
</evidence>
<dbReference type="CDD" id="cd03257">
    <property type="entry name" value="ABC_NikE_OppD_transporters"/>
    <property type="match status" value="1"/>
</dbReference>
<dbReference type="PANTHER" id="PTHR43067:SF3">
    <property type="entry name" value="MALTOSE ABC TRANSPORTER, ATP-BINDING PROTEIN"/>
    <property type="match status" value="1"/>
</dbReference>
<feature type="domain" description="ABC transporter" evidence="4">
    <location>
        <begin position="36"/>
        <end position="281"/>
    </location>
</feature>
<dbReference type="InterPro" id="IPR027417">
    <property type="entry name" value="P-loop_NTPase"/>
</dbReference>
<dbReference type="InterPro" id="IPR013563">
    <property type="entry name" value="Oligopep_ABC_C"/>
</dbReference>
<gene>
    <name evidence="5" type="primary">oppD</name>
    <name evidence="5" type="ORF">NCS_10465</name>
</gene>
<sequence>MEAKHNANQYNYSKGNKIVIQNSNVLPAYRIPMVTLSVNDLMVQYQNQEKKIHAVDHVSFSCKENESIGIVGESGCGKSTLGLAIMKILQENASVSGEILLDGKSILSMPDAEFTKNIRWKYVSMVFQGAMNSLDPVFTIRKQFEEILKKHNFEGNYKQIIESGISSVGLTHSVLDKYPHEISGGMKQRVIIAMALVLKPKMVIADEPTTALDVLVQAQIMILLKKLKKEGLSVMLISHDLGIISEIAEKVGIMYAGQIVEFGNMQDIYRNPKHPYTIALLESIPKLDKTEKIIPLRGNPPSLVNPPEGCRFYDRCSQAMEKCKKDPPKIKTVSGFVMCWLHE</sequence>
<organism evidence="5 6">
    <name type="scientific">Candidatus Nitrosotalea okcheonensis</name>
    <dbReference type="NCBI Taxonomy" id="1903276"/>
    <lineage>
        <taxon>Archaea</taxon>
        <taxon>Nitrososphaerota</taxon>
        <taxon>Nitrososphaeria</taxon>
        <taxon>Nitrosotaleales</taxon>
        <taxon>Nitrosotaleaceae</taxon>
        <taxon>Nitrosotalea</taxon>
    </lineage>
</organism>
<dbReference type="Gene3D" id="3.40.50.300">
    <property type="entry name" value="P-loop containing nucleotide triphosphate hydrolases"/>
    <property type="match status" value="1"/>
</dbReference>
<evidence type="ECO:0000313" key="5">
    <source>
        <dbReference type="EMBL" id="SMH70658.1"/>
    </source>
</evidence>
<evidence type="ECO:0000256" key="3">
    <source>
        <dbReference type="ARBA" id="ARBA00022840"/>
    </source>
</evidence>
<protein>
    <submittedName>
        <fullName evidence="5">Oligopeptide transporter subunit ATP-binding component of ABC superfamily</fullName>
    </submittedName>
</protein>
<evidence type="ECO:0000256" key="1">
    <source>
        <dbReference type="ARBA" id="ARBA00022448"/>
    </source>
</evidence>
<dbReference type="SUPFAM" id="SSF52540">
    <property type="entry name" value="P-loop containing nucleoside triphosphate hydrolases"/>
    <property type="match status" value="1"/>
</dbReference>